<evidence type="ECO:0000256" key="1">
    <source>
        <dbReference type="ARBA" id="ARBA00006974"/>
    </source>
</evidence>
<dbReference type="OrthoDB" id="625231at2759"/>
<dbReference type="InterPro" id="IPR003676">
    <property type="entry name" value="SAUR_fam"/>
</dbReference>
<keyword evidence="5" id="KW-1185">Reference proteome</keyword>
<protein>
    <recommendedName>
        <fullName evidence="6">Auxin responsive SAUR protein</fullName>
    </recommendedName>
</protein>
<dbReference type="AlphaFoldDB" id="A0A9D3VY63"/>
<evidence type="ECO:0000256" key="3">
    <source>
        <dbReference type="ARBA" id="ARBA00022604"/>
    </source>
</evidence>
<dbReference type="GO" id="GO:0009733">
    <property type="term" value="P:response to auxin"/>
    <property type="evidence" value="ECO:0007669"/>
    <property type="project" value="InterPro"/>
</dbReference>
<dbReference type="Pfam" id="PF02519">
    <property type="entry name" value="Auxin_inducible"/>
    <property type="match status" value="4"/>
</dbReference>
<dbReference type="EMBL" id="JAIQCV010000005">
    <property type="protein sequence ID" value="KAH1099098.1"/>
    <property type="molecule type" value="Genomic_DNA"/>
</dbReference>
<name>A0A9D3VY63_9ROSI</name>
<comment type="caution">
    <text evidence="4">The sequence shown here is derived from an EMBL/GenBank/DDBJ whole genome shotgun (WGS) entry which is preliminary data.</text>
</comment>
<keyword evidence="3" id="KW-0341">Growth regulation</keyword>
<evidence type="ECO:0000313" key="4">
    <source>
        <dbReference type="EMBL" id="KAH1099098.1"/>
    </source>
</evidence>
<dbReference type="Proteomes" id="UP000828251">
    <property type="component" value="Unassembled WGS sequence"/>
</dbReference>
<sequence length="319" mass="35915">MLMHICTGVALGAASGLSLKGHFAVYVGDEKKKKRFVVPISYLKHPLFQALLNYAEQEFGFDHPLGGLIVPCAEEEFINLTSRQMLTRWSLSKHQCFYQTPHFAVYVGDKEKKKRFVVPISYLKQPLFPVLLNQAEQEFGLVSSRSGPKWSLSSSETTASVPKGHIAIYVGEVEKKRFVVPISFLNHPSFRNLLNRAEEEYGFNHPMGALTIPCAKKAFIDLIDKKMMGFRLPMRMANAKRILRASSTADVPKGYFAVYVGECQKRFVIPVSYLNNPLFQELLSLSEEEFGYDHPTGGLRILCGEDVFVDLASRLNGIN</sequence>
<evidence type="ECO:0008006" key="6">
    <source>
        <dbReference type="Google" id="ProtNLM"/>
    </source>
</evidence>
<organism evidence="4 5">
    <name type="scientific">Gossypium stocksii</name>
    <dbReference type="NCBI Taxonomy" id="47602"/>
    <lineage>
        <taxon>Eukaryota</taxon>
        <taxon>Viridiplantae</taxon>
        <taxon>Streptophyta</taxon>
        <taxon>Embryophyta</taxon>
        <taxon>Tracheophyta</taxon>
        <taxon>Spermatophyta</taxon>
        <taxon>Magnoliopsida</taxon>
        <taxon>eudicotyledons</taxon>
        <taxon>Gunneridae</taxon>
        <taxon>Pentapetalae</taxon>
        <taxon>rosids</taxon>
        <taxon>malvids</taxon>
        <taxon>Malvales</taxon>
        <taxon>Malvaceae</taxon>
        <taxon>Malvoideae</taxon>
        <taxon>Gossypium</taxon>
    </lineage>
</organism>
<evidence type="ECO:0000313" key="5">
    <source>
        <dbReference type="Proteomes" id="UP000828251"/>
    </source>
</evidence>
<reference evidence="4 5" key="1">
    <citation type="journal article" date="2021" name="Plant Biotechnol. J.">
        <title>Multi-omics assisted identification of the key and species-specific regulatory components of drought-tolerant mechanisms in Gossypium stocksii.</title>
        <authorList>
            <person name="Yu D."/>
            <person name="Ke L."/>
            <person name="Zhang D."/>
            <person name="Wu Y."/>
            <person name="Sun Y."/>
            <person name="Mei J."/>
            <person name="Sun J."/>
            <person name="Sun Y."/>
        </authorList>
    </citation>
    <scope>NUCLEOTIDE SEQUENCE [LARGE SCALE GENOMIC DNA]</scope>
    <source>
        <strain evidence="5">cv. E1</strain>
        <tissue evidence="4">Leaf</tissue>
    </source>
</reference>
<evidence type="ECO:0000256" key="2">
    <source>
        <dbReference type="ARBA" id="ARBA00022473"/>
    </source>
</evidence>
<accession>A0A9D3VY63</accession>
<gene>
    <name evidence="4" type="ORF">J1N35_016019</name>
</gene>
<comment type="similarity">
    <text evidence="1">Belongs to the ARG7 family.</text>
</comment>
<keyword evidence="2" id="KW-0217">Developmental protein</keyword>
<dbReference type="PANTHER" id="PTHR31929">
    <property type="entry name" value="SAUR-LIKE AUXIN-RESPONSIVE PROTEIN FAMILY-RELATED"/>
    <property type="match status" value="1"/>
</dbReference>
<proteinExistence type="inferred from homology"/>